<accession>A0ABD0L7F8</accession>
<reference evidence="1 2" key="1">
    <citation type="journal article" date="2023" name="Sci. Data">
        <title>Genome assembly of the Korean intertidal mud-creeper Batillaria attramentaria.</title>
        <authorList>
            <person name="Patra A.K."/>
            <person name="Ho P.T."/>
            <person name="Jun S."/>
            <person name="Lee S.J."/>
            <person name="Kim Y."/>
            <person name="Won Y.J."/>
        </authorList>
    </citation>
    <scope>NUCLEOTIDE SEQUENCE [LARGE SCALE GENOMIC DNA]</scope>
    <source>
        <strain evidence="1">Wonlab-2016</strain>
    </source>
</reference>
<evidence type="ECO:0000313" key="2">
    <source>
        <dbReference type="Proteomes" id="UP001519460"/>
    </source>
</evidence>
<feature type="non-terminal residue" evidence="1">
    <location>
        <position position="1"/>
    </location>
</feature>
<evidence type="ECO:0000313" key="1">
    <source>
        <dbReference type="EMBL" id="KAK7495213.1"/>
    </source>
</evidence>
<dbReference type="AlphaFoldDB" id="A0ABD0L7F8"/>
<comment type="caution">
    <text evidence="1">The sequence shown here is derived from an EMBL/GenBank/DDBJ whole genome shotgun (WGS) entry which is preliminary data.</text>
</comment>
<evidence type="ECO:0008006" key="3">
    <source>
        <dbReference type="Google" id="ProtNLM"/>
    </source>
</evidence>
<gene>
    <name evidence="1" type="ORF">BaRGS_00013623</name>
</gene>
<proteinExistence type="predicted"/>
<dbReference type="Proteomes" id="UP001519460">
    <property type="component" value="Unassembled WGS sequence"/>
</dbReference>
<name>A0ABD0L7F8_9CAEN</name>
<keyword evidence="2" id="KW-1185">Reference proteome</keyword>
<dbReference type="EMBL" id="JACVVK020000077">
    <property type="protein sequence ID" value="KAK7495213.1"/>
    <property type="molecule type" value="Genomic_DNA"/>
</dbReference>
<sequence length="135" mass="14993">CWSDLFYDRTSNCLDVNSARKQLFTKVGRQIDNIPPTSEALLQHCKRAVYQGGHIQGQADIPAPDLPDPSDWGWQSAVGKWQPFWTVLPEASHTCQELLKCGCKKGCKSRRCKCYKAGLKCTALCICNGDCALTV</sequence>
<protein>
    <recommendedName>
        <fullName evidence="3">Tesmin/TSO1-like CXC domain-containing protein</fullName>
    </recommendedName>
</protein>
<organism evidence="1 2">
    <name type="scientific">Batillaria attramentaria</name>
    <dbReference type="NCBI Taxonomy" id="370345"/>
    <lineage>
        <taxon>Eukaryota</taxon>
        <taxon>Metazoa</taxon>
        <taxon>Spiralia</taxon>
        <taxon>Lophotrochozoa</taxon>
        <taxon>Mollusca</taxon>
        <taxon>Gastropoda</taxon>
        <taxon>Caenogastropoda</taxon>
        <taxon>Sorbeoconcha</taxon>
        <taxon>Cerithioidea</taxon>
        <taxon>Batillariidae</taxon>
        <taxon>Batillaria</taxon>
    </lineage>
</organism>